<evidence type="ECO:0000313" key="3">
    <source>
        <dbReference type="EMBL" id="MCL7027109.1"/>
    </source>
</evidence>
<dbReference type="AlphaFoldDB" id="A0AA41V0L0"/>
<reference evidence="3" key="1">
    <citation type="submission" date="2022-03" db="EMBL/GenBank/DDBJ databases">
        <title>A functionally conserved STORR gene fusion in Papaver species that diverged 16.8 million years ago.</title>
        <authorList>
            <person name="Catania T."/>
        </authorList>
    </citation>
    <scope>NUCLEOTIDE SEQUENCE</scope>
    <source>
        <strain evidence="3">S-191538</strain>
    </source>
</reference>
<dbReference type="Gene3D" id="3.40.50.2000">
    <property type="entry name" value="Glycogen Phosphorylase B"/>
    <property type="match status" value="2"/>
</dbReference>
<dbReference type="PANTHER" id="PTHR48047">
    <property type="entry name" value="GLYCOSYLTRANSFERASE"/>
    <property type="match status" value="1"/>
</dbReference>
<dbReference type="PANTHER" id="PTHR48047:SF51">
    <property type="entry name" value="GLYCOSYLTRANSFERASE"/>
    <property type="match status" value="1"/>
</dbReference>
<proteinExistence type="inferred from homology"/>
<name>A0AA41V0L0_PAPNU</name>
<organism evidence="3 4">
    <name type="scientific">Papaver nudicaule</name>
    <name type="common">Iceland poppy</name>
    <dbReference type="NCBI Taxonomy" id="74823"/>
    <lineage>
        <taxon>Eukaryota</taxon>
        <taxon>Viridiplantae</taxon>
        <taxon>Streptophyta</taxon>
        <taxon>Embryophyta</taxon>
        <taxon>Tracheophyta</taxon>
        <taxon>Spermatophyta</taxon>
        <taxon>Magnoliopsida</taxon>
        <taxon>Ranunculales</taxon>
        <taxon>Papaveraceae</taxon>
        <taxon>Papaveroideae</taxon>
        <taxon>Papaver</taxon>
    </lineage>
</organism>
<keyword evidence="2" id="KW-0808">Transferase</keyword>
<keyword evidence="4" id="KW-1185">Reference proteome</keyword>
<dbReference type="GO" id="GO:0035251">
    <property type="term" value="F:UDP-glucosyltransferase activity"/>
    <property type="evidence" value="ECO:0007669"/>
    <property type="project" value="TreeGrafter"/>
</dbReference>
<gene>
    <name evidence="3" type="ORF">MKW94_025229</name>
</gene>
<dbReference type="InterPro" id="IPR002213">
    <property type="entry name" value="UDP_glucos_trans"/>
</dbReference>
<dbReference type="Proteomes" id="UP001177140">
    <property type="component" value="Unassembled WGS sequence"/>
</dbReference>
<accession>A0AA41V0L0</accession>
<comment type="similarity">
    <text evidence="1">Belongs to the UDP-glycosyltransferase family.</text>
</comment>
<evidence type="ECO:0000256" key="1">
    <source>
        <dbReference type="ARBA" id="ARBA00009995"/>
    </source>
</evidence>
<sequence length="319" mass="36616">MALYKIISEQQFPVSSDDEVFNVVPDFPNMKLTMNDFEPEFAHPEPGEHTDFYTEEFVATENSQGVIVNSFCELEPEFLDYWNREALPRAWCIGPLGLPSGKKALLEQNRHPIWIEWLDEMSEMNKPVLYVAFGSVTDITTEQFREIAIVLENSREHFLWVLRLPSIDRDEFMIEFEERVKGRGLLVKNQWVDQVGILSSLNMSHCGWNSVLESICESVPMLGFPITADQHLNARMVEEYFGIGVKVVTRTGSVRGFFGSECIEKKVKELMRVEGEKCKEIRKNVKKLSEKARNAMEVGGSSWHTLNLLIDEVICGKKN</sequence>
<comment type="caution">
    <text evidence="3">The sequence shown here is derived from an EMBL/GenBank/DDBJ whole genome shotgun (WGS) entry which is preliminary data.</text>
</comment>
<evidence type="ECO:0000313" key="4">
    <source>
        <dbReference type="Proteomes" id="UP001177140"/>
    </source>
</evidence>
<dbReference type="CDD" id="cd03784">
    <property type="entry name" value="GT1_Gtf-like"/>
    <property type="match status" value="1"/>
</dbReference>
<dbReference type="SUPFAM" id="SSF53756">
    <property type="entry name" value="UDP-Glycosyltransferase/glycogen phosphorylase"/>
    <property type="match status" value="1"/>
</dbReference>
<dbReference type="Pfam" id="PF00201">
    <property type="entry name" value="UDPGT"/>
    <property type="match status" value="1"/>
</dbReference>
<protein>
    <submittedName>
        <fullName evidence="3">Uncharacterized protein</fullName>
    </submittedName>
</protein>
<evidence type="ECO:0000256" key="2">
    <source>
        <dbReference type="ARBA" id="ARBA00022679"/>
    </source>
</evidence>
<dbReference type="EMBL" id="JAJJMA010064508">
    <property type="protein sequence ID" value="MCL7027109.1"/>
    <property type="molecule type" value="Genomic_DNA"/>
</dbReference>